<feature type="compositionally biased region" description="Acidic residues" evidence="1">
    <location>
        <begin position="287"/>
        <end position="305"/>
    </location>
</feature>
<feature type="region of interest" description="Disordered" evidence="1">
    <location>
        <begin position="225"/>
        <end position="305"/>
    </location>
</feature>
<dbReference type="EMBL" id="LT670844">
    <property type="protein sequence ID" value="SHL18375.1"/>
    <property type="molecule type" value="Genomic_DNA"/>
</dbReference>
<dbReference type="OrthoDB" id="122910at2"/>
<gene>
    <name evidence="2" type="ORF">SAMN05444159_5236</name>
</gene>
<feature type="compositionally biased region" description="Polar residues" evidence="1">
    <location>
        <begin position="230"/>
        <end position="243"/>
    </location>
</feature>
<name>A0A1M6YJY1_9BRAD</name>
<proteinExistence type="predicted"/>
<dbReference type="Pfam" id="PF09849">
    <property type="entry name" value="DUF2076"/>
    <property type="match status" value="1"/>
</dbReference>
<dbReference type="InterPro" id="IPR018648">
    <property type="entry name" value="DUF2076"/>
</dbReference>
<protein>
    <recommendedName>
        <fullName evidence="4">ABC transporter substrate-binding protein</fullName>
    </recommendedName>
</protein>
<accession>A0A1M6YJY1</accession>
<feature type="region of interest" description="Disordered" evidence="1">
    <location>
        <begin position="82"/>
        <end position="135"/>
    </location>
</feature>
<dbReference type="Proteomes" id="UP000189935">
    <property type="component" value="Chromosome I"/>
</dbReference>
<dbReference type="AlphaFoldDB" id="A0A1M6YJY1"/>
<evidence type="ECO:0000256" key="1">
    <source>
        <dbReference type="SAM" id="MobiDB-lite"/>
    </source>
</evidence>
<evidence type="ECO:0000313" key="3">
    <source>
        <dbReference type="Proteomes" id="UP000189935"/>
    </source>
</evidence>
<feature type="compositionally biased region" description="Polar residues" evidence="1">
    <location>
        <begin position="107"/>
        <end position="123"/>
    </location>
</feature>
<feature type="compositionally biased region" description="Basic and acidic residues" evidence="1">
    <location>
        <begin position="273"/>
        <end position="286"/>
    </location>
</feature>
<evidence type="ECO:0008006" key="4">
    <source>
        <dbReference type="Google" id="ProtNLM"/>
    </source>
</evidence>
<organism evidence="2 3">
    <name type="scientific">Bradyrhizobium lablabi</name>
    <dbReference type="NCBI Taxonomy" id="722472"/>
    <lineage>
        <taxon>Bacteria</taxon>
        <taxon>Pseudomonadati</taxon>
        <taxon>Pseudomonadota</taxon>
        <taxon>Alphaproteobacteria</taxon>
        <taxon>Hyphomicrobiales</taxon>
        <taxon>Nitrobacteraceae</taxon>
        <taxon>Bradyrhizobium</taxon>
    </lineage>
</organism>
<dbReference type="RefSeq" id="WP_079542610.1">
    <property type="nucleotide sequence ID" value="NZ_LT670844.1"/>
</dbReference>
<evidence type="ECO:0000313" key="2">
    <source>
        <dbReference type="EMBL" id="SHL18375.1"/>
    </source>
</evidence>
<reference evidence="2 3" key="1">
    <citation type="submission" date="2016-11" db="EMBL/GenBank/DDBJ databases">
        <authorList>
            <person name="Jaros S."/>
            <person name="Januszkiewicz K."/>
            <person name="Wedrychowicz H."/>
        </authorList>
    </citation>
    <scope>NUCLEOTIDE SEQUENCE [LARGE SCALE GENOMIC DNA]</scope>
    <source>
        <strain evidence="2 3">GAS499</strain>
    </source>
</reference>
<sequence length="305" mass="31368">MTPQERQLVDDLFDRLSKVESAPRDPDAGAAISEGLRKAPNAVYALVQTVLLQDEALKRANSHIQELEARCAGEQHQSGGFLDSMRGAVFGQDQPRGSVPNVPPPQASSRPVWNSGQVMQQAQGPGHYDQGYGQGPYGQGSYGQGAYGQGSYGQGAYGQGAYGQGAYGQGGYGQPGFQSPFGGGGGSFLGTAAATAAGVVGGSLLLNSIRGMMGGSHQAFADSSVADRAVSQTPSSDQSNSNLAHDAGINDIGSSAGHTEDNSRAGLFDTASNDDKSASQDFGADHDDMDLDSDEFGGDSDSDYA</sequence>